<evidence type="ECO:0000313" key="7">
    <source>
        <dbReference type="Proteomes" id="UP000000430"/>
    </source>
</evidence>
<dbReference type="InterPro" id="IPR005119">
    <property type="entry name" value="LysR_subst-bd"/>
</dbReference>
<protein>
    <submittedName>
        <fullName evidence="6">Putative transcriptional regulator (LysR family)</fullName>
    </submittedName>
</protein>
<name>Q6FEY3_ACIAD</name>
<dbReference type="Pfam" id="PF00126">
    <property type="entry name" value="HTH_1"/>
    <property type="match status" value="1"/>
</dbReference>
<dbReference type="GO" id="GO:0003700">
    <property type="term" value="F:DNA-binding transcription factor activity"/>
    <property type="evidence" value="ECO:0007669"/>
    <property type="project" value="InterPro"/>
</dbReference>
<dbReference type="HOGENOM" id="CLU_039613_16_3_6"/>
<sequence>MMDRLQQFEIFIEVAKRESFSEAALRLDLPRSTVTAAIQNLEASYKVRLFQRTTRRVSLTQDGKRILPECQNLLADYQLLEQMIQTHHQDYQGIIKVDMPSRISHQIVVPAIGDFFQQYPHIRIQLHSSDHLTNLVEQEVDCVVRVGILENSSLIAKTVGHLSMVNCASPTYLQTFGVPQQLKDLHQHQLVNYQNGVGDQQGTFFYGDQYIKLNTRLSVNNTEAYIQAARAGLGIIQVPYYDVYQDLLSGRLVEILKDDVCPSLPLNVLYPNRHYIPRRLDVFMSWLIPLLQRQCCIRS</sequence>
<dbReference type="Proteomes" id="UP000000430">
    <property type="component" value="Chromosome"/>
</dbReference>
<keyword evidence="3" id="KW-0238">DNA-binding</keyword>
<dbReference type="STRING" id="202950.GCA_001485005_00688"/>
<comment type="similarity">
    <text evidence="1">Belongs to the LysR transcriptional regulatory family.</text>
</comment>
<dbReference type="GO" id="GO:0043565">
    <property type="term" value="F:sequence-specific DNA binding"/>
    <property type="evidence" value="ECO:0007669"/>
    <property type="project" value="TreeGrafter"/>
</dbReference>
<dbReference type="Pfam" id="PF03466">
    <property type="entry name" value="LysR_substrate"/>
    <property type="match status" value="1"/>
</dbReference>
<keyword evidence="2" id="KW-0805">Transcription regulation</keyword>
<evidence type="ECO:0000256" key="2">
    <source>
        <dbReference type="ARBA" id="ARBA00023015"/>
    </source>
</evidence>
<dbReference type="eggNOG" id="COG0583">
    <property type="taxonomic scope" value="Bacteria"/>
</dbReference>
<dbReference type="InterPro" id="IPR036388">
    <property type="entry name" value="WH-like_DNA-bd_sf"/>
</dbReference>
<organism evidence="6 7">
    <name type="scientific">Acinetobacter baylyi (strain ATCC 33305 / BD413 / ADP1)</name>
    <dbReference type="NCBI Taxonomy" id="62977"/>
    <lineage>
        <taxon>Bacteria</taxon>
        <taxon>Pseudomonadati</taxon>
        <taxon>Pseudomonadota</taxon>
        <taxon>Gammaproteobacteria</taxon>
        <taxon>Moraxellales</taxon>
        <taxon>Moraxellaceae</taxon>
        <taxon>Acinetobacter</taxon>
    </lineage>
</organism>
<evidence type="ECO:0000313" key="6">
    <source>
        <dbReference type="EMBL" id="CAG67375.1"/>
    </source>
</evidence>
<dbReference type="PANTHER" id="PTHR30537">
    <property type="entry name" value="HTH-TYPE TRANSCRIPTIONAL REGULATOR"/>
    <property type="match status" value="1"/>
</dbReference>
<dbReference type="Gene3D" id="3.40.190.290">
    <property type="match status" value="1"/>
</dbReference>
<dbReference type="PANTHER" id="PTHR30537:SF72">
    <property type="entry name" value="LYSR FAMILY TRANSCRIPTIONAL REGULATOR"/>
    <property type="match status" value="1"/>
</dbReference>
<evidence type="ECO:0000256" key="1">
    <source>
        <dbReference type="ARBA" id="ARBA00009437"/>
    </source>
</evidence>
<dbReference type="AlphaFoldDB" id="Q6FEY3"/>
<dbReference type="CDD" id="cd08472">
    <property type="entry name" value="PBP2_CrgA_like_3"/>
    <property type="match status" value="1"/>
</dbReference>
<keyword evidence="4" id="KW-0804">Transcription</keyword>
<reference evidence="6 7" key="1">
    <citation type="journal article" date="2004" name="Nucleic Acids Res.">
        <title>Unique features revealed by the genome sequence of Acinetobacter sp. ADP1, a versatile and naturally transformation competent bacterium.</title>
        <authorList>
            <person name="Barbe V."/>
            <person name="Vallenet D."/>
            <person name="Fonknechten N."/>
            <person name="Kreimeyer A."/>
            <person name="Oztas S."/>
            <person name="Labarre L."/>
            <person name="Cruveiller S."/>
            <person name="Robert C."/>
            <person name="Duprat S."/>
            <person name="Wincker P."/>
            <person name="Ornston L.N."/>
            <person name="Weissenbach J."/>
            <person name="Marliere P."/>
            <person name="Cohen G.N."/>
            <person name="Medigue C."/>
        </authorList>
    </citation>
    <scope>NUCLEOTIDE SEQUENCE [LARGE SCALE GENOMIC DNA]</scope>
    <source>
        <strain evidence="7">ATCC 33305 / BD413 / ADP1</strain>
    </source>
</reference>
<dbReference type="SUPFAM" id="SSF53850">
    <property type="entry name" value="Periplasmic binding protein-like II"/>
    <property type="match status" value="1"/>
</dbReference>
<feature type="domain" description="HTH lysR-type" evidence="5">
    <location>
        <begin position="3"/>
        <end position="60"/>
    </location>
</feature>
<gene>
    <name evidence="6" type="ordered locus">ACIAD0434</name>
</gene>
<dbReference type="InterPro" id="IPR036390">
    <property type="entry name" value="WH_DNA-bd_sf"/>
</dbReference>
<accession>Q6FEY3</accession>
<dbReference type="SUPFAM" id="SSF46785">
    <property type="entry name" value="Winged helix' DNA-binding domain"/>
    <property type="match status" value="1"/>
</dbReference>
<evidence type="ECO:0000256" key="3">
    <source>
        <dbReference type="ARBA" id="ARBA00023125"/>
    </source>
</evidence>
<dbReference type="InterPro" id="IPR058163">
    <property type="entry name" value="LysR-type_TF_proteobact-type"/>
</dbReference>
<dbReference type="Gene3D" id="1.10.10.10">
    <property type="entry name" value="Winged helix-like DNA-binding domain superfamily/Winged helix DNA-binding domain"/>
    <property type="match status" value="1"/>
</dbReference>
<evidence type="ECO:0000256" key="4">
    <source>
        <dbReference type="ARBA" id="ARBA00023163"/>
    </source>
</evidence>
<dbReference type="KEGG" id="aci:ACIAD0434"/>
<proteinExistence type="inferred from homology"/>
<dbReference type="EMBL" id="CR543861">
    <property type="protein sequence ID" value="CAG67375.1"/>
    <property type="molecule type" value="Genomic_DNA"/>
</dbReference>
<dbReference type="GO" id="GO:0006351">
    <property type="term" value="P:DNA-templated transcription"/>
    <property type="evidence" value="ECO:0007669"/>
    <property type="project" value="TreeGrafter"/>
</dbReference>
<evidence type="ECO:0000259" key="5">
    <source>
        <dbReference type="PROSITE" id="PS50931"/>
    </source>
</evidence>
<dbReference type="FunFam" id="1.10.10.10:FF:000001">
    <property type="entry name" value="LysR family transcriptional regulator"/>
    <property type="match status" value="1"/>
</dbReference>
<dbReference type="InterPro" id="IPR000847">
    <property type="entry name" value="LysR_HTH_N"/>
</dbReference>
<dbReference type="PROSITE" id="PS50931">
    <property type="entry name" value="HTH_LYSR"/>
    <property type="match status" value="1"/>
</dbReference>